<evidence type="ECO:0000313" key="3">
    <source>
        <dbReference type="EMBL" id="KAA1074447.1"/>
    </source>
</evidence>
<feature type="region of interest" description="Disordered" evidence="1">
    <location>
        <begin position="1"/>
        <end position="26"/>
    </location>
</feature>
<dbReference type="EMBL" id="VSWC01000157">
    <property type="protein sequence ID" value="KAA1074447.1"/>
    <property type="molecule type" value="Genomic_DNA"/>
</dbReference>
<reference evidence="6 7" key="1">
    <citation type="submission" date="2019-05" db="EMBL/GenBank/DDBJ databases">
        <title>Emergence of the Ug99 lineage of the wheat stem rust pathogen through somatic hybridization.</title>
        <authorList>
            <person name="Li F."/>
            <person name="Upadhyaya N.M."/>
            <person name="Sperschneider J."/>
            <person name="Matny O."/>
            <person name="Nguyen-Phuc H."/>
            <person name="Mago R."/>
            <person name="Raley C."/>
            <person name="Miller M.E."/>
            <person name="Silverstein K.A.T."/>
            <person name="Henningsen E."/>
            <person name="Hirsch C.D."/>
            <person name="Visser B."/>
            <person name="Pretorius Z.A."/>
            <person name="Steffenson B.J."/>
            <person name="Schwessinger B."/>
            <person name="Dodds P.N."/>
            <person name="Figueroa M."/>
        </authorList>
    </citation>
    <scope>NUCLEOTIDE SEQUENCE [LARGE SCALE GENOMIC DNA]</scope>
    <source>
        <strain evidence="4">21-0</strain>
        <strain evidence="2 7">Ug99</strain>
    </source>
</reference>
<name>A0A5B0MVN5_PUCGR</name>
<dbReference type="EMBL" id="VSWC01000131">
    <property type="protein sequence ID" value="KAA1080423.1"/>
    <property type="molecule type" value="Genomic_DNA"/>
</dbReference>
<proteinExistence type="predicted"/>
<gene>
    <name evidence="3" type="ORF">PGT21_005566</name>
    <name evidence="4" type="ORF">PGT21_006307</name>
    <name evidence="5" type="ORF">PGTUg99_020436</name>
    <name evidence="2" type="ORF">PGTUg99_021571</name>
</gene>
<evidence type="ECO:0000313" key="7">
    <source>
        <dbReference type="Proteomes" id="UP000325313"/>
    </source>
</evidence>
<dbReference type="AlphaFoldDB" id="A0A5B0MVN5"/>
<dbReference type="EMBL" id="VDEP01000244">
    <property type="protein sequence ID" value="KAA1120454.1"/>
    <property type="molecule type" value="Genomic_DNA"/>
</dbReference>
<dbReference type="OrthoDB" id="2503933at2759"/>
<evidence type="ECO:0000313" key="6">
    <source>
        <dbReference type="Proteomes" id="UP000324748"/>
    </source>
</evidence>
<evidence type="ECO:0000313" key="2">
    <source>
        <dbReference type="EMBL" id="KAA1072587.1"/>
    </source>
</evidence>
<dbReference type="EMBL" id="VDEP01000478">
    <property type="protein sequence ID" value="KAA1072587.1"/>
    <property type="molecule type" value="Genomic_DNA"/>
</dbReference>
<evidence type="ECO:0000256" key="1">
    <source>
        <dbReference type="SAM" id="MobiDB-lite"/>
    </source>
</evidence>
<evidence type="ECO:0000313" key="4">
    <source>
        <dbReference type="EMBL" id="KAA1080423.1"/>
    </source>
</evidence>
<organism evidence="4 6">
    <name type="scientific">Puccinia graminis f. sp. tritici</name>
    <dbReference type="NCBI Taxonomy" id="56615"/>
    <lineage>
        <taxon>Eukaryota</taxon>
        <taxon>Fungi</taxon>
        <taxon>Dikarya</taxon>
        <taxon>Basidiomycota</taxon>
        <taxon>Pucciniomycotina</taxon>
        <taxon>Pucciniomycetes</taxon>
        <taxon>Pucciniales</taxon>
        <taxon>Pucciniaceae</taxon>
        <taxon>Puccinia</taxon>
    </lineage>
</organism>
<keyword evidence="6" id="KW-1185">Reference proteome</keyword>
<sequence length="139" mass="14927">MTTHQIDLAVSKDGDSKGTAKAGPHGNLIAPKAGKLIRSVGGLGMLSVKFMKYVGNDGQTISIDINLRPIDNDENRTTYLLGNGLSSGRNNTTIDVHFSSRWACGSYNLVITEHQLHKGVHISFQAAAPKIKITCVPLE</sequence>
<accession>A0A5B0MVN5</accession>
<dbReference type="Proteomes" id="UP000324748">
    <property type="component" value="Unassembled WGS sequence"/>
</dbReference>
<comment type="caution">
    <text evidence="4">The sequence shown here is derived from an EMBL/GenBank/DDBJ whole genome shotgun (WGS) entry which is preliminary data.</text>
</comment>
<evidence type="ECO:0000313" key="5">
    <source>
        <dbReference type="EMBL" id="KAA1120454.1"/>
    </source>
</evidence>
<dbReference type="Proteomes" id="UP000325313">
    <property type="component" value="Unassembled WGS sequence"/>
</dbReference>
<protein>
    <submittedName>
        <fullName evidence="4">Uncharacterized protein</fullName>
    </submittedName>
</protein>